<evidence type="ECO:0000256" key="3">
    <source>
        <dbReference type="ARBA" id="ARBA00022692"/>
    </source>
</evidence>
<evidence type="ECO:0000313" key="15">
    <source>
        <dbReference type="RefSeq" id="XP_013917507.1"/>
    </source>
</evidence>
<evidence type="ECO:0000313" key="14">
    <source>
        <dbReference type="Proteomes" id="UP000504617"/>
    </source>
</evidence>
<dbReference type="InterPro" id="IPR003599">
    <property type="entry name" value="Ig_sub"/>
</dbReference>
<reference evidence="15" key="1">
    <citation type="submission" date="2025-08" db="UniProtKB">
        <authorList>
            <consortium name="RefSeq"/>
        </authorList>
    </citation>
    <scope>IDENTIFICATION</scope>
</reference>
<keyword evidence="7" id="KW-1015">Disulfide bond</keyword>
<evidence type="ECO:0000256" key="1">
    <source>
        <dbReference type="ARBA" id="ARBA00004251"/>
    </source>
</evidence>
<dbReference type="InterPro" id="IPR053896">
    <property type="entry name" value="BTN3A2-like_Ig-C"/>
</dbReference>
<dbReference type="Pfam" id="PF07686">
    <property type="entry name" value="V-set"/>
    <property type="match status" value="1"/>
</dbReference>
<dbReference type="GO" id="GO:0006955">
    <property type="term" value="P:immune response"/>
    <property type="evidence" value="ECO:0007669"/>
    <property type="project" value="TreeGrafter"/>
</dbReference>
<evidence type="ECO:0000256" key="7">
    <source>
        <dbReference type="ARBA" id="ARBA00023157"/>
    </source>
</evidence>
<keyword evidence="4 12" id="KW-0732">Signal</keyword>
<dbReference type="InterPro" id="IPR051713">
    <property type="entry name" value="T-cell_Activation_Regulation"/>
</dbReference>
<evidence type="ECO:0000256" key="11">
    <source>
        <dbReference type="SAM" id="Phobius"/>
    </source>
</evidence>
<dbReference type="InterPro" id="IPR013106">
    <property type="entry name" value="Ig_V-set"/>
</dbReference>
<dbReference type="SMART" id="SM00409">
    <property type="entry name" value="IG"/>
    <property type="match status" value="1"/>
</dbReference>
<dbReference type="CTD" id="23308"/>
<evidence type="ECO:0000256" key="5">
    <source>
        <dbReference type="ARBA" id="ARBA00022989"/>
    </source>
</evidence>
<feature type="transmembrane region" description="Helical" evidence="11">
    <location>
        <begin position="245"/>
        <end position="264"/>
    </location>
</feature>
<feature type="signal peptide" evidence="12">
    <location>
        <begin position="1"/>
        <end position="23"/>
    </location>
</feature>
<evidence type="ECO:0000256" key="2">
    <source>
        <dbReference type="ARBA" id="ARBA00022475"/>
    </source>
</evidence>
<organism evidence="14 15">
    <name type="scientific">Thamnophis sirtalis</name>
    <dbReference type="NCBI Taxonomy" id="35019"/>
    <lineage>
        <taxon>Eukaryota</taxon>
        <taxon>Metazoa</taxon>
        <taxon>Chordata</taxon>
        <taxon>Craniata</taxon>
        <taxon>Vertebrata</taxon>
        <taxon>Euteleostomi</taxon>
        <taxon>Lepidosauria</taxon>
        <taxon>Squamata</taxon>
        <taxon>Bifurcata</taxon>
        <taxon>Unidentata</taxon>
        <taxon>Episquamata</taxon>
        <taxon>Toxicofera</taxon>
        <taxon>Serpentes</taxon>
        <taxon>Colubroidea</taxon>
        <taxon>Colubridae</taxon>
        <taxon>Natricinae</taxon>
        <taxon>Thamnophis</taxon>
    </lineage>
</organism>
<feature type="domain" description="Immunoglobulin" evidence="13">
    <location>
        <begin position="22"/>
        <end position="135"/>
    </location>
</feature>
<dbReference type="GO" id="GO:0031295">
    <property type="term" value="P:T cell costimulation"/>
    <property type="evidence" value="ECO:0007669"/>
    <property type="project" value="TreeGrafter"/>
</dbReference>
<feature type="chain" id="PRO_5027098670" evidence="12">
    <location>
        <begin position="24"/>
        <end position="287"/>
    </location>
</feature>
<evidence type="ECO:0000256" key="8">
    <source>
        <dbReference type="ARBA" id="ARBA00023170"/>
    </source>
</evidence>
<proteinExistence type="predicted"/>
<keyword evidence="6 11" id="KW-0472">Membrane</keyword>
<dbReference type="GO" id="GO:0071222">
    <property type="term" value="P:cellular response to lipopolysaccharide"/>
    <property type="evidence" value="ECO:0007669"/>
    <property type="project" value="TreeGrafter"/>
</dbReference>
<dbReference type="AlphaFoldDB" id="A0A6I9XTX7"/>
<dbReference type="Proteomes" id="UP000504617">
    <property type="component" value="Unplaced"/>
</dbReference>
<gene>
    <name evidence="15" type="primary">ICOSLG</name>
</gene>
<keyword evidence="9" id="KW-0325">Glycoprotein</keyword>
<keyword evidence="3 11" id="KW-0812">Transmembrane</keyword>
<comment type="subcellular location">
    <subcellularLocation>
        <location evidence="1">Cell membrane</location>
        <topology evidence="1">Single-pass type I membrane protein</topology>
    </subcellularLocation>
</comment>
<dbReference type="PANTHER" id="PTHR25466:SF17">
    <property type="entry name" value="IG-LIKE DOMAIN-CONTAINING PROTEIN"/>
    <property type="match status" value="1"/>
</dbReference>
<dbReference type="PANTHER" id="PTHR25466">
    <property type="entry name" value="T-LYMPHOCYTE ACTIVATION ANTIGEN"/>
    <property type="match status" value="1"/>
</dbReference>
<dbReference type="Gene3D" id="2.60.40.10">
    <property type="entry name" value="Immunoglobulins"/>
    <property type="match status" value="2"/>
</dbReference>
<dbReference type="SUPFAM" id="SSF48726">
    <property type="entry name" value="Immunoglobulin"/>
    <property type="match status" value="2"/>
</dbReference>
<keyword evidence="10" id="KW-0393">Immunoglobulin domain</keyword>
<dbReference type="OrthoDB" id="10055806at2759"/>
<evidence type="ECO:0000256" key="10">
    <source>
        <dbReference type="ARBA" id="ARBA00023319"/>
    </source>
</evidence>
<dbReference type="GeneID" id="106545463"/>
<evidence type="ECO:0000256" key="12">
    <source>
        <dbReference type="SAM" id="SignalP"/>
    </source>
</evidence>
<keyword evidence="2" id="KW-1003">Cell membrane</keyword>
<keyword evidence="8" id="KW-0675">Receptor</keyword>
<protein>
    <submittedName>
        <fullName evidence="15">ICOS ligand isoform X2</fullName>
    </submittedName>
</protein>
<keyword evidence="5 11" id="KW-1133">Transmembrane helix</keyword>
<sequence length="287" mass="33327">MVAPLEGFGLLVLFLWVWRSAETEVIGIIGSSIELQCCYPEEESLNYNRNRIFWQIKDRFSCFVAGYFPNENMEVHQCEEFKQRTLLNEPKQGSASLQLSNIRIADEFIYQCIIQKNTNGQFKLIHNESISLKVAANYRKPVITGPVQLGEEIMFMCNSSHGYPEQRLYWINEMDNSTMNITVQFTKELDGSFTVFSTLKMKIASDIKLGCTIEHKQLHQNITTTIELKNSKNSPIIDNKYHRRAAAFSIPIAVLIPFIAWISWKIYKHSLQTTYTGMVFYMWSRNF</sequence>
<evidence type="ECO:0000256" key="6">
    <source>
        <dbReference type="ARBA" id="ARBA00023136"/>
    </source>
</evidence>
<evidence type="ECO:0000256" key="4">
    <source>
        <dbReference type="ARBA" id="ARBA00022729"/>
    </source>
</evidence>
<dbReference type="GO" id="GO:0007166">
    <property type="term" value="P:cell surface receptor signaling pathway"/>
    <property type="evidence" value="ECO:0007669"/>
    <property type="project" value="TreeGrafter"/>
</dbReference>
<name>A0A6I9XTX7_9SAUR</name>
<dbReference type="GO" id="GO:0042130">
    <property type="term" value="P:negative regulation of T cell proliferation"/>
    <property type="evidence" value="ECO:0007669"/>
    <property type="project" value="TreeGrafter"/>
</dbReference>
<dbReference type="GO" id="GO:0042102">
    <property type="term" value="P:positive regulation of T cell proliferation"/>
    <property type="evidence" value="ECO:0007669"/>
    <property type="project" value="TreeGrafter"/>
</dbReference>
<keyword evidence="14" id="KW-1185">Reference proteome</keyword>
<evidence type="ECO:0000259" key="13">
    <source>
        <dbReference type="SMART" id="SM00409"/>
    </source>
</evidence>
<dbReference type="RefSeq" id="XP_013917507.1">
    <property type="nucleotide sequence ID" value="XM_014062032.1"/>
</dbReference>
<dbReference type="Pfam" id="PF22705">
    <property type="entry name" value="C2-set_3"/>
    <property type="match status" value="1"/>
</dbReference>
<evidence type="ECO:0000256" key="9">
    <source>
        <dbReference type="ARBA" id="ARBA00023180"/>
    </source>
</evidence>
<accession>A0A6I9XTX7</accession>
<dbReference type="GO" id="GO:0009897">
    <property type="term" value="C:external side of plasma membrane"/>
    <property type="evidence" value="ECO:0007669"/>
    <property type="project" value="TreeGrafter"/>
</dbReference>
<dbReference type="InterPro" id="IPR036179">
    <property type="entry name" value="Ig-like_dom_sf"/>
</dbReference>
<dbReference type="InterPro" id="IPR013783">
    <property type="entry name" value="Ig-like_fold"/>
</dbReference>